<keyword evidence="2" id="KW-1133">Transmembrane helix</keyword>
<organism evidence="3 4">
    <name type="scientific">Paeniglutamicibacter kerguelensis</name>
    <dbReference type="NCBI Taxonomy" id="254788"/>
    <lineage>
        <taxon>Bacteria</taxon>
        <taxon>Bacillati</taxon>
        <taxon>Actinomycetota</taxon>
        <taxon>Actinomycetes</taxon>
        <taxon>Micrococcales</taxon>
        <taxon>Micrococcaceae</taxon>
        <taxon>Paeniglutamicibacter</taxon>
    </lineage>
</organism>
<evidence type="ECO:0000256" key="1">
    <source>
        <dbReference type="SAM" id="MobiDB-lite"/>
    </source>
</evidence>
<feature type="region of interest" description="Disordered" evidence="1">
    <location>
        <begin position="165"/>
        <end position="187"/>
    </location>
</feature>
<gene>
    <name evidence="3" type="ORF">JOF47_002336</name>
</gene>
<feature type="compositionally biased region" description="Basic and acidic residues" evidence="1">
    <location>
        <begin position="177"/>
        <end position="187"/>
    </location>
</feature>
<dbReference type="Proteomes" id="UP001296993">
    <property type="component" value="Unassembled WGS sequence"/>
</dbReference>
<evidence type="ECO:0000256" key="2">
    <source>
        <dbReference type="SAM" id="Phobius"/>
    </source>
</evidence>
<keyword evidence="2" id="KW-0812">Transmembrane</keyword>
<feature type="transmembrane region" description="Helical" evidence="2">
    <location>
        <begin position="131"/>
        <end position="155"/>
    </location>
</feature>
<keyword evidence="2" id="KW-0472">Membrane</keyword>
<evidence type="ECO:0008006" key="5">
    <source>
        <dbReference type="Google" id="ProtNLM"/>
    </source>
</evidence>
<feature type="transmembrane region" description="Helical" evidence="2">
    <location>
        <begin position="326"/>
        <end position="344"/>
    </location>
</feature>
<name>A0ABS4XEC9_9MICC</name>
<accession>A0ABS4XEC9</accession>
<feature type="transmembrane region" description="Helical" evidence="2">
    <location>
        <begin position="21"/>
        <end position="39"/>
    </location>
</feature>
<evidence type="ECO:0000313" key="4">
    <source>
        <dbReference type="Proteomes" id="UP001296993"/>
    </source>
</evidence>
<protein>
    <recommendedName>
        <fullName evidence="5">DUF3592 domain-containing protein</fullName>
    </recommendedName>
</protein>
<proteinExistence type="predicted"/>
<sequence length="368" mass="40637">MATNLLKSIQARLWRIRRSRRWLICWTLAILTFLIPVVASNVMNRGYERDFIITKTQSAEQGTLLEEDYAACSMTVESRGKTMEAETSCNTGTSFPAGTRVSVVQDPIHPERFLVVEPGQAWREPSAFDSWFGFGIGTILGLIVFFDGYWVLLLVDRPRTCQARRPTLLADGGPGRPRSDAKRSPIDRPEKWWEAKKASVVAQWTKFIVTDVRVRGTLASACLILASMGLLALHQSAEEQPRRDIAVVNNGTIVYAALLDYGTDSSNPSVRYELAGTSLAYPLRDLEAHELGEAIPVVADPVDAARVIPTEIAAGRGPFYWVTENALMVIALIVAVGGVVVLLIPHELEAVGNLIVERVNRKRPKPST</sequence>
<dbReference type="EMBL" id="JAGIOF010000001">
    <property type="protein sequence ID" value="MBP2386825.1"/>
    <property type="molecule type" value="Genomic_DNA"/>
</dbReference>
<evidence type="ECO:0000313" key="3">
    <source>
        <dbReference type="EMBL" id="MBP2386825.1"/>
    </source>
</evidence>
<reference evidence="3 4" key="1">
    <citation type="submission" date="2021-03" db="EMBL/GenBank/DDBJ databases">
        <title>Sequencing the genomes of 1000 actinobacteria strains.</title>
        <authorList>
            <person name="Klenk H.-P."/>
        </authorList>
    </citation>
    <scope>NUCLEOTIDE SEQUENCE [LARGE SCALE GENOMIC DNA]</scope>
    <source>
        <strain evidence="3 4">DSM 15797</strain>
    </source>
</reference>
<dbReference type="RefSeq" id="WP_209998194.1">
    <property type="nucleotide sequence ID" value="NZ_JAGIOF010000001.1"/>
</dbReference>
<keyword evidence="4" id="KW-1185">Reference proteome</keyword>
<comment type="caution">
    <text evidence="3">The sequence shown here is derived from an EMBL/GenBank/DDBJ whole genome shotgun (WGS) entry which is preliminary data.</text>
</comment>